<evidence type="ECO:0000259" key="1">
    <source>
        <dbReference type="Pfam" id="PF19328"/>
    </source>
</evidence>
<name>A0A6I4MDA2_9ACTN</name>
<evidence type="ECO:0000313" key="3">
    <source>
        <dbReference type="Proteomes" id="UP000462055"/>
    </source>
</evidence>
<dbReference type="CDD" id="cd24146">
    <property type="entry name" value="nat-AmDH_N_like"/>
    <property type="match status" value="1"/>
</dbReference>
<dbReference type="Gene3D" id="3.40.50.720">
    <property type="entry name" value="NAD(P)-binding Rossmann-like Domain"/>
    <property type="match status" value="1"/>
</dbReference>
<dbReference type="EMBL" id="WBMS02000014">
    <property type="protein sequence ID" value="MWA02455.1"/>
    <property type="molecule type" value="Genomic_DNA"/>
</dbReference>
<dbReference type="SUPFAM" id="SSF51735">
    <property type="entry name" value="NAD(P)-binding Rossmann-fold domains"/>
    <property type="match status" value="1"/>
</dbReference>
<reference evidence="2" key="1">
    <citation type="submission" date="2019-12" db="EMBL/GenBank/DDBJ databases">
        <title>Actinomadura physcomitrii sp. nov., a novel actinomycete isolated from moss [Physcomitrium sphaericum (Ludw) Fuernr].</title>
        <authorList>
            <person name="Zhuang X."/>
        </authorList>
    </citation>
    <scope>NUCLEOTIDE SEQUENCE [LARGE SCALE GENOMIC DNA]</scope>
    <source>
        <strain evidence="2">LD22</strain>
    </source>
</reference>
<comment type="caution">
    <text evidence="2">The sequence shown here is derived from an EMBL/GenBank/DDBJ whole genome shotgun (WGS) entry which is preliminary data.</text>
</comment>
<dbReference type="Proteomes" id="UP000462055">
    <property type="component" value="Unassembled WGS sequence"/>
</dbReference>
<feature type="domain" description="2,4-diaminopentanoate dehydrogenase C-terminal" evidence="1">
    <location>
        <begin position="142"/>
        <end position="339"/>
    </location>
</feature>
<sequence>MKHRVVQWATGNIGTRALRGVIEHPALDLAGVYVHTPGKAGTDAGELCGLAPIGVAATHDIDAILALGADCVLYMPRALDVGEVCRLLEAGANVVTTRGEFHHPASVPPEVRERVEAACERGGTSIHSTGSSPGFISEAVPLTLASIQRRLDRLTISEFADLSRRDSPGLLFDVMGFGKPPAAFDEGRLSHGRVSFGPSLRLVAEALSMPLDSLEADGEVATARGGVRIAAGELEAGTVAAQRITVSGIRGGKAVLRFRAVWYCTADLDPEWDVRATGWHIAVDGDAPLDIDMRFPVPIERMAAVSPGYTANRAVNAVPAVCAAPPGIRTTVDLPHILAALG</sequence>
<dbReference type="AlphaFoldDB" id="A0A6I4MDA2"/>
<evidence type="ECO:0000313" key="2">
    <source>
        <dbReference type="EMBL" id="MWA02455.1"/>
    </source>
</evidence>
<dbReference type="RefSeq" id="WP_151594928.1">
    <property type="nucleotide sequence ID" value="NZ_WBMS02000014.1"/>
</dbReference>
<dbReference type="InterPro" id="IPR036291">
    <property type="entry name" value="NAD(P)-bd_dom_sf"/>
</dbReference>
<organism evidence="2 3">
    <name type="scientific">Actinomadura physcomitrii</name>
    <dbReference type="NCBI Taxonomy" id="2650748"/>
    <lineage>
        <taxon>Bacteria</taxon>
        <taxon>Bacillati</taxon>
        <taxon>Actinomycetota</taxon>
        <taxon>Actinomycetes</taxon>
        <taxon>Streptosporangiales</taxon>
        <taxon>Thermomonosporaceae</taxon>
        <taxon>Actinomadura</taxon>
    </lineage>
</organism>
<proteinExistence type="predicted"/>
<gene>
    <name evidence="2" type="ORF">F8568_019180</name>
</gene>
<keyword evidence="3" id="KW-1185">Reference proteome</keyword>
<dbReference type="InterPro" id="IPR045760">
    <property type="entry name" value="DAP_DH_C"/>
</dbReference>
<protein>
    <submittedName>
        <fullName evidence="2">Dihydrodipicolinate reductase</fullName>
    </submittedName>
</protein>
<accession>A0A6I4MDA2</accession>
<dbReference type="Pfam" id="PF19328">
    <property type="entry name" value="DAP_DH_C"/>
    <property type="match status" value="1"/>
</dbReference>